<evidence type="ECO:0000313" key="2">
    <source>
        <dbReference type="Proteomes" id="UP000663891"/>
    </source>
</evidence>
<protein>
    <recommendedName>
        <fullName evidence="3">N-acetyltransferase domain-containing protein</fullName>
    </recommendedName>
</protein>
<dbReference type="EMBL" id="CAJNON010000015">
    <property type="protein sequence ID" value="CAF0783005.1"/>
    <property type="molecule type" value="Genomic_DNA"/>
</dbReference>
<dbReference type="AlphaFoldDB" id="A0A813RJ15"/>
<dbReference type="PANTHER" id="PTHR41700:SF1">
    <property type="entry name" value="N-ACETYLTRANSFERASE DOMAIN-CONTAINING PROTEIN"/>
    <property type="match status" value="1"/>
</dbReference>
<dbReference type="Proteomes" id="UP000663891">
    <property type="component" value="Unassembled WGS sequence"/>
</dbReference>
<comment type="caution">
    <text evidence="1">The sequence shown here is derived from an EMBL/GenBank/DDBJ whole genome shotgun (WGS) entry which is preliminary data.</text>
</comment>
<reference evidence="1" key="1">
    <citation type="submission" date="2021-02" db="EMBL/GenBank/DDBJ databases">
        <authorList>
            <person name="Nowell W R."/>
        </authorList>
    </citation>
    <scope>NUCLEOTIDE SEQUENCE</scope>
</reference>
<gene>
    <name evidence="1" type="ORF">VCS650_LOCUS3049</name>
</gene>
<dbReference type="PANTHER" id="PTHR41700">
    <property type="entry name" value="GCN5-RELATED N-ACETYLTRANSFERASE"/>
    <property type="match status" value="1"/>
</dbReference>
<organism evidence="1 2">
    <name type="scientific">Adineta steineri</name>
    <dbReference type="NCBI Taxonomy" id="433720"/>
    <lineage>
        <taxon>Eukaryota</taxon>
        <taxon>Metazoa</taxon>
        <taxon>Spiralia</taxon>
        <taxon>Gnathifera</taxon>
        <taxon>Rotifera</taxon>
        <taxon>Eurotatoria</taxon>
        <taxon>Bdelloidea</taxon>
        <taxon>Adinetida</taxon>
        <taxon>Adinetidae</taxon>
        <taxon>Adineta</taxon>
    </lineage>
</organism>
<proteinExistence type="predicted"/>
<evidence type="ECO:0000313" key="1">
    <source>
        <dbReference type="EMBL" id="CAF0783005.1"/>
    </source>
</evidence>
<dbReference type="InterPro" id="IPR016181">
    <property type="entry name" value="Acyl_CoA_acyltransferase"/>
</dbReference>
<dbReference type="OrthoDB" id="9976041at2759"/>
<accession>A0A813RJ15</accession>
<sequence length="399" mass="45195">MFTFNHRYASTNVSKSSSIMIKPCNTYEELDECVALQKLVWKQSSLDIMPRRSFLIANKTGGIVLGVYNNHENSRVLLGFVLSLPGILPGKSGGIYWHAEMSGIHPDVRNQHIGQQLFCKLRDYALSRNIKLIKYNFDPTEIRNAHIYINRTGSIGRQYSSNHYGLFSPSRDPIPFAGRLHMECWLDSPHTHRCLGLDTSNINRYGTYKPKIIKEVSLPAEMGQWKSTKDKRAIDAYQKLDKHLSEASDQNLSVVGFRKERDGTSVYELGNFNTTFVLFIISAIIYNIYCQQTLVDVSTQALCTQSAIQNPSGENRWAQAGLDTNVDIALKCGDIIAFKIESFPVGSGKWTDWYVVGVNDIDTKTDGSSLTVKRMWSYFADHRHQYIICTQNKFKGCAC</sequence>
<dbReference type="InterPro" id="IPR038764">
    <property type="entry name" value="GNAT_N_AcTrfase_prd"/>
</dbReference>
<name>A0A813RJ15_9BILA</name>
<dbReference type="Gene3D" id="3.40.630.30">
    <property type="match status" value="1"/>
</dbReference>
<dbReference type="SUPFAM" id="SSF55729">
    <property type="entry name" value="Acyl-CoA N-acyltransferases (Nat)"/>
    <property type="match status" value="1"/>
</dbReference>
<evidence type="ECO:0008006" key="3">
    <source>
        <dbReference type="Google" id="ProtNLM"/>
    </source>
</evidence>